<dbReference type="AlphaFoldDB" id="A0A9P0LUC5"/>
<evidence type="ECO:0000256" key="1">
    <source>
        <dbReference type="SAM" id="MobiDB-lite"/>
    </source>
</evidence>
<evidence type="ECO:0000313" key="3">
    <source>
        <dbReference type="Proteomes" id="UP001152888"/>
    </source>
</evidence>
<proteinExistence type="predicted"/>
<feature type="region of interest" description="Disordered" evidence="1">
    <location>
        <begin position="1"/>
        <end position="20"/>
    </location>
</feature>
<reference evidence="2" key="1">
    <citation type="submission" date="2022-03" db="EMBL/GenBank/DDBJ databases">
        <authorList>
            <person name="Sayadi A."/>
        </authorList>
    </citation>
    <scope>NUCLEOTIDE SEQUENCE</scope>
</reference>
<keyword evidence="3" id="KW-1185">Reference proteome</keyword>
<gene>
    <name evidence="2" type="ORF">ACAOBT_LOCUS25981</name>
</gene>
<accession>A0A9P0LUC5</accession>
<name>A0A9P0LUC5_ACAOB</name>
<dbReference type="EMBL" id="CAKOFQ010007435">
    <property type="protein sequence ID" value="CAH2001072.1"/>
    <property type="molecule type" value="Genomic_DNA"/>
</dbReference>
<organism evidence="2 3">
    <name type="scientific">Acanthoscelides obtectus</name>
    <name type="common">Bean weevil</name>
    <name type="synonym">Bruchus obtectus</name>
    <dbReference type="NCBI Taxonomy" id="200917"/>
    <lineage>
        <taxon>Eukaryota</taxon>
        <taxon>Metazoa</taxon>
        <taxon>Ecdysozoa</taxon>
        <taxon>Arthropoda</taxon>
        <taxon>Hexapoda</taxon>
        <taxon>Insecta</taxon>
        <taxon>Pterygota</taxon>
        <taxon>Neoptera</taxon>
        <taxon>Endopterygota</taxon>
        <taxon>Coleoptera</taxon>
        <taxon>Polyphaga</taxon>
        <taxon>Cucujiformia</taxon>
        <taxon>Chrysomeloidea</taxon>
        <taxon>Chrysomelidae</taxon>
        <taxon>Bruchinae</taxon>
        <taxon>Bruchini</taxon>
        <taxon>Acanthoscelides</taxon>
    </lineage>
</organism>
<comment type="caution">
    <text evidence="2">The sequence shown here is derived from an EMBL/GenBank/DDBJ whole genome shotgun (WGS) entry which is preliminary data.</text>
</comment>
<sequence length="20" mass="2361">MRVHNPFRPMHGGRARPDTQ</sequence>
<evidence type="ECO:0000313" key="2">
    <source>
        <dbReference type="EMBL" id="CAH2001072.1"/>
    </source>
</evidence>
<protein>
    <submittedName>
        <fullName evidence="2">Uncharacterized protein</fullName>
    </submittedName>
</protein>
<dbReference type="Proteomes" id="UP001152888">
    <property type="component" value="Unassembled WGS sequence"/>
</dbReference>